<dbReference type="PANTHER" id="PTHR30329">
    <property type="entry name" value="STATOR ELEMENT OF FLAGELLAR MOTOR COMPLEX"/>
    <property type="match status" value="1"/>
</dbReference>
<dbReference type="GO" id="GO:0009279">
    <property type="term" value="C:cell outer membrane"/>
    <property type="evidence" value="ECO:0007669"/>
    <property type="project" value="UniProtKB-SubCell"/>
</dbReference>
<comment type="subcellular location">
    <subcellularLocation>
        <location evidence="1">Cell outer membrane</location>
    </subcellularLocation>
</comment>
<name>A0A6N4SNY6_CYTH3</name>
<feature type="signal peptide" evidence="6">
    <location>
        <begin position="1"/>
        <end position="18"/>
    </location>
</feature>
<evidence type="ECO:0000313" key="9">
    <source>
        <dbReference type="Proteomes" id="UP000001822"/>
    </source>
</evidence>
<evidence type="ECO:0000256" key="5">
    <source>
        <dbReference type="SAM" id="MobiDB-lite"/>
    </source>
</evidence>
<dbReference type="AlphaFoldDB" id="A0A6N4SNY6"/>
<dbReference type="PRINTS" id="PR01021">
    <property type="entry name" value="OMPADOMAIN"/>
</dbReference>
<feature type="region of interest" description="Disordered" evidence="5">
    <location>
        <begin position="285"/>
        <end position="341"/>
    </location>
</feature>
<feature type="domain" description="OmpA-like" evidence="7">
    <location>
        <begin position="12"/>
        <end position="128"/>
    </location>
</feature>
<sequence length="841" mass="96289">MKRFLLILSLFVSQVSQAQQLSVFFDSGKSILSEREKQRLDSLIYTFETELIYDIRLVGHTDSTGYPEKNKQLSKARAIAVYTYLSKRKNIHFSSITGKGSLSPVQANTTDAGRAHNRRCDISITVSNVAPANWVLPVQNFNVANENKSVLYTKNGCKVYVLPGTFQVKPTDTVSIQITEYKDPADFIAGDLPMSYLKNGHTYMFESEQMMKVEAFVDTVPVPLMKLLGLQCPDIDTSGGVHFYEFSGTAAPSANVRKKLESGRVEVEIITFTVARDSVDVPTITESKTEEKKTEQKVKKTVVTRQPSKPISQPVKKSDSKQSGKKQPQQKHIQQNVKTTEPDVSGKIILKSDTGRAVKIEPDTSREFVIIPDTGRAFYLEGNYVYDWRSSNQTYCLFDAGCANGLCDTVFVRNMIRQGRRYKGKKLLHVPLIDFNSYYARYRNFAYDGMYLKCEKRTEDLYSVHITYKKKNAHNTVFKIKSFANNPEYKPLKSIKWIIPAPITNKDVQLFKQAEVSDFSILPSYEYAYNSWGSYCFEIKSDSGWCVFSAEPKRSRKAEKRYELYTQLFEDRVIAFNDSIKKYIADNKLQELYCFYDFMRNLSSNKIISTHCFHTSLPACHPFEYSKNKIDTAGLNLYSCLKKDACIFDFIGFVSWLRFYNKNMDLLQHELAGLSIHEIVACQCRYIDIPPCRSKWEHKDVNPNGNNIINIGLGEYNFDSEMRLEKQQQIYDAVYLNQQGDTLLKCSKSIINMKSYTYCNHTAYTIIPGFNGLLKQTDPAVLILLPGKKNLLYFENHGRKYKLYLDLTNIETYTGTVFILTEITEQASTLDGLKNELEKTE</sequence>
<feature type="compositionally biased region" description="Basic and acidic residues" evidence="5">
    <location>
        <begin position="287"/>
        <end position="298"/>
    </location>
</feature>
<dbReference type="Proteomes" id="UP000001822">
    <property type="component" value="Chromosome"/>
</dbReference>
<evidence type="ECO:0000256" key="1">
    <source>
        <dbReference type="ARBA" id="ARBA00004442"/>
    </source>
</evidence>
<evidence type="ECO:0000256" key="4">
    <source>
        <dbReference type="PROSITE-ProRule" id="PRU00473"/>
    </source>
</evidence>
<keyword evidence="6" id="KW-0732">Signal</keyword>
<evidence type="ECO:0000256" key="2">
    <source>
        <dbReference type="ARBA" id="ARBA00023136"/>
    </source>
</evidence>
<protein>
    <submittedName>
        <fullName evidence="8">Possible outer membrane protein</fullName>
    </submittedName>
</protein>
<evidence type="ECO:0000256" key="6">
    <source>
        <dbReference type="SAM" id="SignalP"/>
    </source>
</evidence>
<dbReference type="Gene3D" id="3.30.1330.60">
    <property type="entry name" value="OmpA-like domain"/>
    <property type="match status" value="1"/>
</dbReference>
<dbReference type="InterPro" id="IPR006665">
    <property type="entry name" value="OmpA-like"/>
</dbReference>
<dbReference type="CDD" id="cd07185">
    <property type="entry name" value="OmpA_C-like"/>
    <property type="match status" value="1"/>
</dbReference>
<evidence type="ECO:0000256" key="3">
    <source>
        <dbReference type="ARBA" id="ARBA00023237"/>
    </source>
</evidence>
<gene>
    <name evidence="8" type="primary">yiaD</name>
    <name evidence="8" type="ordered locus">CHU_0688</name>
</gene>
<proteinExistence type="predicted"/>
<evidence type="ECO:0000259" key="7">
    <source>
        <dbReference type="PROSITE" id="PS51123"/>
    </source>
</evidence>
<accession>A0A6N4SNY6</accession>
<feature type="chain" id="PRO_5027120199" evidence="6">
    <location>
        <begin position="19"/>
        <end position="841"/>
    </location>
</feature>
<dbReference type="InterPro" id="IPR006664">
    <property type="entry name" value="OMP_bac"/>
</dbReference>
<dbReference type="PROSITE" id="PS51123">
    <property type="entry name" value="OMPA_2"/>
    <property type="match status" value="1"/>
</dbReference>
<dbReference type="InterPro" id="IPR036737">
    <property type="entry name" value="OmpA-like_sf"/>
</dbReference>
<dbReference type="EMBL" id="CP000383">
    <property type="protein sequence ID" value="ABG57975.1"/>
    <property type="molecule type" value="Genomic_DNA"/>
</dbReference>
<dbReference type="KEGG" id="chu:CHU_0688"/>
<reference evidence="8 9" key="1">
    <citation type="journal article" date="2007" name="Appl. Environ. Microbiol.">
        <title>Genome sequence of the cellulolytic gliding bacterium Cytophaga hutchinsonii.</title>
        <authorList>
            <person name="Xie G."/>
            <person name="Bruce D.C."/>
            <person name="Challacombe J.F."/>
            <person name="Chertkov O."/>
            <person name="Detter J.C."/>
            <person name="Gilna P."/>
            <person name="Han C.S."/>
            <person name="Lucas S."/>
            <person name="Misra M."/>
            <person name="Myers G.L."/>
            <person name="Richardson P."/>
            <person name="Tapia R."/>
            <person name="Thayer N."/>
            <person name="Thompson L.S."/>
            <person name="Brettin T.S."/>
            <person name="Henrissat B."/>
            <person name="Wilson D.B."/>
            <person name="McBride M.J."/>
        </authorList>
    </citation>
    <scope>NUCLEOTIDE SEQUENCE [LARGE SCALE GENOMIC DNA]</scope>
    <source>
        <strain evidence="9">ATCC 33406 / DSM 1761 / CIP 103989 / NBRC 15051 / NCIMB 9469 / D465</strain>
    </source>
</reference>
<dbReference type="Pfam" id="PF00691">
    <property type="entry name" value="OmpA"/>
    <property type="match status" value="1"/>
</dbReference>
<evidence type="ECO:0000313" key="8">
    <source>
        <dbReference type="EMBL" id="ABG57975.1"/>
    </source>
</evidence>
<dbReference type="SUPFAM" id="SSF103088">
    <property type="entry name" value="OmpA-like"/>
    <property type="match status" value="1"/>
</dbReference>
<keyword evidence="9" id="KW-1185">Reference proteome</keyword>
<keyword evidence="3" id="KW-0998">Cell outer membrane</keyword>
<keyword evidence="2 4" id="KW-0472">Membrane</keyword>
<dbReference type="OrthoDB" id="951004at2"/>
<dbReference type="InterPro" id="IPR050330">
    <property type="entry name" value="Bact_OuterMem_StrucFunc"/>
</dbReference>
<organism evidence="8 9">
    <name type="scientific">Cytophaga hutchinsonii (strain ATCC 33406 / DSM 1761 / CIP 103989 / NBRC 15051 / NCIMB 9469 / D465)</name>
    <dbReference type="NCBI Taxonomy" id="269798"/>
    <lineage>
        <taxon>Bacteria</taxon>
        <taxon>Pseudomonadati</taxon>
        <taxon>Bacteroidota</taxon>
        <taxon>Cytophagia</taxon>
        <taxon>Cytophagales</taxon>
        <taxon>Cytophagaceae</taxon>
        <taxon>Cytophaga</taxon>
    </lineage>
</organism>
<dbReference type="RefSeq" id="WP_011584091.1">
    <property type="nucleotide sequence ID" value="NC_008255.1"/>
</dbReference>
<dbReference type="PANTHER" id="PTHR30329:SF21">
    <property type="entry name" value="LIPOPROTEIN YIAD-RELATED"/>
    <property type="match status" value="1"/>
</dbReference>